<sequence>MTVADGALPIGGRAPASTRAVTTPKGWVPAYVVLLGAAFSLTAASWDIQWHIDVGPDTFFTLPHLFLYAGSALSGLASLAVVLMTTAARRNDRAIDATVGGRAVRVFGGTFAAPLGYLVSGTGSAGFLLYGLFDLWWHSLYGFDAVIASPPHIGLLLSITLSMVGAVMVFAAGMEHPWARVGAVLALIVTLAFSLVAAQGLEAFEGGPVDAIAVGVTFLTTLTVFTAVGFLRDTRLILGFGVAFALAQGLLWWFSPWATRAYAAGVGLPLRDYVPAAPLVPSQMPMSLLVAAVLTWGIMRAVGRRWTGLLAAPLTGLLVGALVTTCGLVQTILAYGHSLPSFLPLAPTVAVGALAGALAGFLGRRFAVMLRVMAPVTSQEGR</sequence>
<reference evidence="3" key="1">
    <citation type="journal article" date="2019" name="Int. J. Syst. Evol. Microbiol.">
        <title>The Global Catalogue of Microorganisms (GCM) 10K type strain sequencing project: providing services to taxonomists for standard genome sequencing and annotation.</title>
        <authorList>
            <consortium name="The Broad Institute Genomics Platform"/>
            <consortium name="The Broad Institute Genome Sequencing Center for Infectious Disease"/>
            <person name="Wu L."/>
            <person name="Ma J."/>
        </authorList>
    </citation>
    <scope>NUCLEOTIDE SEQUENCE [LARGE SCALE GENOMIC DNA]</scope>
    <source>
        <strain evidence="3">TBRC 7912</strain>
    </source>
</reference>
<evidence type="ECO:0000256" key="1">
    <source>
        <dbReference type="SAM" id="Phobius"/>
    </source>
</evidence>
<organism evidence="2 3">
    <name type="scientific">Streptosporangium jomthongense</name>
    <dbReference type="NCBI Taxonomy" id="1193683"/>
    <lineage>
        <taxon>Bacteria</taxon>
        <taxon>Bacillati</taxon>
        <taxon>Actinomycetota</taxon>
        <taxon>Actinomycetes</taxon>
        <taxon>Streptosporangiales</taxon>
        <taxon>Streptosporangiaceae</taxon>
        <taxon>Streptosporangium</taxon>
    </lineage>
</organism>
<name>A0ABV8F9U4_9ACTN</name>
<dbReference type="EMBL" id="JBHSBC010000032">
    <property type="protein sequence ID" value="MFC3984265.1"/>
    <property type="molecule type" value="Genomic_DNA"/>
</dbReference>
<evidence type="ECO:0000313" key="3">
    <source>
        <dbReference type="Proteomes" id="UP001595698"/>
    </source>
</evidence>
<evidence type="ECO:0000313" key="2">
    <source>
        <dbReference type="EMBL" id="MFC3984265.1"/>
    </source>
</evidence>
<dbReference type="Proteomes" id="UP001595698">
    <property type="component" value="Unassembled WGS sequence"/>
</dbReference>
<feature type="transmembrane region" description="Helical" evidence="1">
    <location>
        <begin position="153"/>
        <end position="174"/>
    </location>
</feature>
<feature type="transmembrane region" description="Helical" evidence="1">
    <location>
        <begin position="342"/>
        <end position="363"/>
    </location>
</feature>
<feature type="transmembrane region" description="Helical" evidence="1">
    <location>
        <begin position="181"/>
        <end position="199"/>
    </location>
</feature>
<feature type="transmembrane region" description="Helical" evidence="1">
    <location>
        <begin position="66"/>
        <end position="85"/>
    </location>
</feature>
<keyword evidence="1" id="KW-1133">Transmembrane helix</keyword>
<comment type="caution">
    <text evidence="2">The sequence shown here is derived from an EMBL/GenBank/DDBJ whole genome shotgun (WGS) entry which is preliminary data.</text>
</comment>
<accession>A0ABV8F9U4</accession>
<feature type="transmembrane region" description="Helical" evidence="1">
    <location>
        <begin position="106"/>
        <end position="133"/>
    </location>
</feature>
<protein>
    <submittedName>
        <fullName evidence="2">Uncharacterized protein</fullName>
    </submittedName>
</protein>
<feature type="transmembrane region" description="Helical" evidence="1">
    <location>
        <begin position="236"/>
        <end position="255"/>
    </location>
</feature>
<gene>
    <name evidence="2" type="ORF">ACFOYY_29300</name>
</gene>
<feature type="transmembrane region" description="Helical" evidence="1">
    <location>
        <begin position="27"/>
        <end position="46"/>
    </location>
</feature>
<feature type="transmembrane region" description="Helical" evidence="1">
    <location>
        <begin position="310"/>
        <end position="336"/>
    </location>
</feature>
<feature type="transmembrane region" description="Helical" evidence="1">
    <location>
        <begin position="275"/>
        <end position="298"/>
    </location>
</feature>
<keyword evidence="1" id="KW-0472">Membrane</keyword>
<keyword evidence="1" id="KW-0812">Transmembrane</keyword>
<feature type="transmembrane region" description="Helical" evidence="1">
    <location>
        <begin position="211"/>
        <end position="231"/>
    </location>
</feature>
<keyword evidence="3" id="KW-1185">Reference proteome</keyword>
<dbReference type="RefSeq" id="WP_352015534.1">
    <property type="nucleotide sequence ID" value="NZ_JBHSBC010000032.1"/>
</dbReference>
<proteinExistence type="predicted"/>